<feature type="compositionally biased region" description="Polar residues" evidence="1">
    <location>
        <begin position="325"/>
        <end position="341"/>
    </location>
</feature>
<feature type="compositionally biased region" description="Low complexity" evidence="1">
    <location>
        <begin position="138"/>
        <end position="148"/>
    </location>
</feature>
<evidence type="ECO:0000313" key="2">
    <source>
        <dbReference type="Proteomes" id="UP000829291"/>
    </source>
</evidence>
<feature type="compositionally biased region" description="Low complexity" evidence="1">
    <location>
        <begin position="66"/>
        <end position="80"/>
    </location>
</feature>
<feature type="region of interest" description="Disordered" evidence="1">
    <location>
        <begin position="176"/>
        <end position="281"/>
    </location>
</feature>
<dbReference type="GeneID" id="124294538"/>
<evidence type="ECO:0000256" key="1">
    <source>
        <dbReference type="SAM" id="MobiDB-lite"/>
    </source>
</evidence>
<feature type="compositionally biased region" description="Low complexity" evidence="1">
    <location>
        <begin position="371"/>
        <end position="409"/>
    </location>
</feature>
<feature type="region of interest" description="Disordered" evidence="1">
    <location>
        <begin position="66"/>
        <end position="98"/>
    </location>
</feature>
<accession>A0ABM3G789</accession>
<keyword evidence="2" id="KW-1185">Reference proteome</keyword>
<feature type="region of interest" description="Disordered" evidence="1">
    <location>
        <begin position="128"/>
        <end position="151"/>
    </location>
</feature>
<gene>
    <name evidence="3" type="primary">LOC124294538</name>
</gene>
<feature type="compositionally biased region" description="Low complexity" evidence="1">
    <location>
        <begin position="189"/>
        <end position="209"/>
    </location>
</feature>
<name>A0ABM3G789_NEOLC</name>
<proteinExistence type="predicted"/>
<organism evidence="2 3">
    <name type="scientific">Neodiprion lecontei</name>
    <name type="common">Redheaded pine sawfly</name>
    <dbReference type="NCBI Taxonomy" id="441921"/>
    <lineage>
        <taxon>Eukaryota</taxon>
        <taxon>Metazoa</taxon>
        <taxon>Ecdysozoa</taxon>
        <taxon>Arthropoda</taxon>
        <taxon>Hexapoda</taxon>
        <taxon>Insecta</taxon>
        <taxon>Pterygota</taxon>
        <taxon>Neoptera</taxon>
        <taxon>Endopterygota</taxon>
        <taxon>Hymenoptera</taxon>
        <taxon>Tenthredinoidea</taxon>
        <taxon>Diprionidae</taxon>
        <taxon>Diprioninae</taxon>
        <taxon>Neodiprion</taxon>
    </lineage>
</organism>
<evidence type="ECO:0000313" key="3">
    <source>
        <dbReference type="RefSeq" id="XP_046596125.1"/>
    </source>
</evidence>
<dbReference type="RefSeq" id="XP_046596125.1">
    <property type="nucleotide sequence ID" value="XM_046740169.1"/>
</dbReference>
<feature type="compositionally biased region" description="Low complexity" evidence="1">
    <location>
        <begin position="216"/>
        <end position="233"/>
    </location>
</feature>
<feature type="compositionally biased region" description="Basic residues" evidence="1">
    <location>
        <begin position="415"/>
        <end position="434"/>
    </location>
</feature>
<sequence length="434" mass="49055">MESAKIRKHSDTLSEMSKASDVIRRKHKMLKLDKDTTEQVMGEKHNMDKQQPKIPALMTLRLTRPTTTTTQTEKTPLLQTPGQAPHPHRYGRDGTHQTETRRTLLPTPTTFIQVTQTTTTTTHITTTAPTATQRHSQTHTPMTTHTITLSGPRQCPKCNGLVRGTKYTEHIQTCTQANTDTPHPPQIVTHPPTVTKTTRTTATHTTTHPPAKKQTPHTTTRPTPTPTPRHTLPPASPPQWAHTRFARPQTTEDRILQTFANMDRHTEPTQTEQTYKKRTGPPPEIIAIIANLQSTSTLDDELQAERDRYMTRRALQRTNTDETEASTSTRQPHTTHQTAPHKTQPPNTPDTDSDTDSTTSTAETVRHIETTHTSTLQTQTTDNDTGSNTDTTSLTDTVEHIQTPQPTTHTTRDSRRYKKRKTIRKQKKEQNRKH</sequence>
<feature type="region of interest" description="Disordered" evidence="1">
    <location>
        <begin position="1"/>
        <end position="20"/>
    </location>
</feature>
<dbReference type="Proteomes" id="UP000829291">
    <property type="component" value="Chromosome 1"/>
</dbReference>
<reference evidence="3" key="1">
    <citation type="submission" date="2025-08" db="UniProtKB">
        <authorList>
            <consortium name="RefSeq"/>
        </authorList>
    </citation>
    <scope>IDENTIFICATION</scope>
    <source>
        <tissue evidence="3">Thorax and Abdomen</tissue>
    </source>
</reference>
<protein>
    <submittedName>
        <fullName evidence="3">Mucin-2-like</fullName>
    </submittedName>
</protein>
<feature type="region of interest" description="Disordered" evidence="1">
    <location>
        <begin position="313"/>
        <end position="434"/>
    </location>
</feature>